<dbReference type="KEGG" id="pcon:B0A89_01845"/>
<evidence type="ECO:0000256" key="2">
    <source>
        <dbReference type="ARBA" id="ARBA00007441"/>
    </source>
</evidence>
<organism evidence="9 10">
    <name type="scientific">Paracoccus contaminans</name>
    <dbReference type="NCBI Taxonomy" id="1945662"/>
    <lineage>
        <taxon>Bacteria</taxon>
        <taxon>Pseudomonadati</taxon>
        <taxon>Pseudomonadota</taxon>
        <taxon>Alphaproteobacteria</taxon>
        <taxon>Rhodobacterales</taxon>
        <taxon>Paracoccaceae</taxon>
        <taxon>Paracoccus</taxon>
    </lineage>
</organism>
<protein>
    <recommendedName>
        <fullName evidence="7">Aminotransferase</fullName>
        <ecNumber evidence="7">2.6.1.-</ecNumber>
    </recommendedName>
</protein>
<evidence type="ECO:0000256" key="3">
    <source>
        <dbReference type="ARBA" id="ARBA00022576"/>
    </source>
</evidence>
<comment type="cofactor">
    <cofactor evidence="1 7">
        <name>pyridoxal 5'-phosphate</name>
        <dbReference type="ChEBI" id="CHEBI:597326"/>
    </cofactor>
</comment>
<feature type="domain" description="Aminotransferase class I/classII large" evidence="8">
    <location>
        <begin position="31"/>
        <end position="373"/>
    </location>
</feature>
<dbReference type="CDD" id="cd00609">
    <property type="entry name" value="AAT_like"/>
    <property type="match status" value="1"/>
</dbReference>
<comment type="catalytic activity">
    <reaction evidence="6">
        <text>L-aspartate + 2-oxoglutarate = oxaloacetate + L-glutamate</text>
        <dbReference type="Rhea" id="RHEA:21824"/>
        <dbReference type="ChEBI" id="CHEBI:16452"/>
        <dbReference type="ChEBI" id="CHEBI:16810"/>
        <dbReference type="ChEBI" id="CHEBI:29985"/>
        <dbReference type="ChEBI" id="CHEBI:29991"/>
        <dbReference type="EC" id="2.6.1.1"/>
    </reaction>
</comment>
<evidence type="ECO:0000259" key="8">
    <source>
        <dbReference type="Pfam" id="PF00155"/>
    </source>
</evidence>
<accession>A0A1W6D0J0</accession>
<dbReference type="InterPro" id="IPR004838">
    <property type="entry name" value="NHTrfase_class1_PyrdxlP-BS"/>
</dbReference>
<evidence type="ECO:0000256" key="6">
    <source>
        <dbReference type="ARBA" id="ARBA00049185"/>
    </source>
</evidence>
<dbReference type="SUPFAM" id="SSF53383">
    <property type="entry name" value="PLP-dependent transferases"/>
    <property type="match status" value="1"/>
</dbReference>
<dbReference type="InterPro" id="IPR015421">
    <property type="entry name" value="PyrdxlP-dep_Trfase_major"/>
</dbReference>
<dbReference type="EC" id="2.6.1.-" evidence="7"/>
<evidence type="ECO:0000256" key="4">
    <source>
        <dbReference type="ARBA" id="ARBA00022679"/>
    </source>
</evidence>
<dbReference type="PROSITE" id="PS00105">
    <property type="entry name" value="AA_TRANSFER_CLASS_1"/>
    <property type="match status" value="1"/>
</dbReference>
<dbReference type="OrthoDB" id="9763453at2"/>
<keyword evidence="4 7" id="KW-0808">Transferase</keyword>
<dbReference type="EMBL" id="CP020612">
    <property type="protein sequence ID" value="ARJ70643.1"/>
    <property type="molecule type" value="Genomic_DNA"/>
</dbReference>
<dbReference type="PRINTS" id="PR00753">
    <property type="entry name" value="ACCSYNTHASE"/>
</dbReference>
<keyword evidence="3 7" id="KW-0032">Aminotransferase</keyword>
<dbReference type="InterPro" id="IPR015424">
    <property type="entry name" value="PyrdxlP-dep_Trfase"/>
</dbReference>
<evidence type="ECO:0000313" key="10">
    <source>
        <dbReference type="Proteomes" id="UP000193017"/>
    </source>
</evidence>
<evidence type="ECO:0000256" key="1">
    <source>
        <dbReference type="ARBA" id="ARBA00001933"/>
    </source>
</evidence>
<keyword evidence="5" id="KW-0663">Pyridoxal phosphate</keyword>
<dbReference type="Gene3D" id="3.40.640.10">
    <property type="entry name" value="Type I PLP-dependent aspartate aminotransferase-like (Major domain)"/>
    <property type="match status" value="1"/>
</dbReference>
<comment type="similarity">
    <text evidence="2 7">Belongs to the class-I pyridoxal-phosphate-dependent aminotransferase family.</text>
</comment>
<dbReference type="PANTHER" id="PTHR46383">
    <property type="entry name" value="ASPARTATE AMINOTRANSFERASE"/>
    <property type="match status" value="1"/>
</dbReference>
<evidence type="ECO:0000256" key="5">
    <source>
        <dbReference type="ARBA" id="ARBA00022898"/>
    </source>
</evidence>
<dbReference type="AlphaFoldDB" id="A0A1W6D0J0"/>
<keyword evidence="10" id="KW-1185">Reference proteome</keyword>
<evidence type="ECO:0000256" key="7">
    <source>
        <dbReference type="RuleBase" id="RU000481"/>
    </source>
</evidence>
<dbReference type="STRING" id="1945662.B0A89_01845"/>
<reference evidence="9 10" key="1">
    <citation type="submission" date="2017-03" db="EMBL/GenBank/DDBJ databases">
        <title>Genome sequence of Paracoccus contaminans isolated from a water microcosm.</title>
        <authorList>
            <person name="Aurass P."/>
            <person name="Karste S."/>
            <person name="Trost E."/>
            <person name="Glaeser S.P."/>
            <person name="Kaempfer P."/>
            <person name="Flieger A."/>
        </authorList>
    </citation>
    <scope>NUCLEOTIDE SEQUENCE [LARGE SCALE GENOMIC DNA]</scope>
    <source>
        <strain evidence="10">RKI 16-01929T\LMG 29738T\CCM 8701T\CIP 111112T</strain>
    </source>
</reference>
<dbReference type="PANTHER" id="PTHR46383:SF2">
    <property type="entry name" value="AMINOTRANSFERASE"/>
    <property type="match status" value="1"/>
</dbReference>
<dbReference type="InterPro" id="IPR004839">
    <property type="entry name" value="Aminotransferase_I/II_large"/>
</dbReference>
<name>A0A1W6D0J0_9RHOB</name>
<dbReference type="Proteomes" id="UP000193017">
    <property type="component" value="Chromosome"/>
</dbReference>
<proteinExistence type="inferred from homology"/>
<sequence>MRQSRRGQVDPFIVMDVMEQARLAEAAGRRIIHMEVGQPSTPAPAAARRALAAALDEPLGYTVALGLPALRAGIAALYRRWYGIDLDPARVVITPGSSGAFMLAFSALFDAGDRVAVGEPGYPSYRQILRAMSVEPVGLQTRPENRYQPVPEDIPAGVQGVMIASPGNPSGTMLGRDALAALAARTAELGAALISDEIYHGLSYGARCASALEVTDDVIVINSFSKYFSMTGWRIGWMVVPRDMVRAMERLAANMFICPPHASQLAALAALSPEGEAEAEANLAVYAANRSLMLDRLPAMGITRIAPPDGAFYIYADVSDLTDDSMALAAAILDGAGVAVTPGLDFDPVRGRQTLRLSYARSTAEIEEALDRLAAWMAGR</sequence>
<dbReference type="GO" id="GO:0004069">
    <property type="term" value="F:L-aspartate:2-oxoglutarate aminotransferase activity"/>
    <property type="evidence" value="ECO:0007669"/>
    <property type="project" value="UniProtKB-EC"/>
</dbReference>
<gene>
    <name evidence="9" type="ORF">B0A89_01845</name>
</gene>
<dbReference type="GO" id="GO:0006520">
    <property type="term" value="P:amino acid metabolic process"/>
    <property type="evidence" value="ECO:0007669"/>
    <property type="project" value="InterPro"/>
</dbReference>
<dbReference type="Pfam" id="PF00155">
    <property type="entry name" value="Aminotran_1_2"/>
    <property type="match status" value="1"/>
</dbReference>
<dbReference type="InterPro" id="IPR050596">
    <property type="entry name" value="AspAT/PAT-like"/>
</dbReference>
<evidence type="ECO:0000313" key="9">
    <source>
        <dbReference type="EMBL" id="ARJ70643.1"/>
    </source>
</evidence>
<dbReference type="RefSeq" id="WP_085376681.1">
    <property type="nucleotide sequence ID" value="NZ_CP020612.1"/>
</dbReference>
<dbReference type="GO" id="GO:0030170">
    <property type="term" value="F:pyridoxal phosphate binding"/>
    <property type="evidence" value="ECO:0007669"/>
    <property type="project" value="InterPro"/>
</dbReference>